<dbReference type="CDD" id="cd11040">
    <property type="entry name" value="CYP7_CYP8-like"/>
    <property type="match status" value="1"/>
</dbReference>
<dbReference type="PANTHER" id="PTHR47582:SF1">
    <property type="entry name" value="P450, PUTATIVE (EUROFUNG)-RELATED"/>
    <property type="match status" value="1"/>
</dbReference>
<keyword evidence="9" id="KW-1185">Reference proteome</keyword>
<dbReference type="Pfam" id="PF00067">
    <property type="entry name" value="p450"/>
    <property type="match status" value="1"/>
</dbReference>
<dbReference type="InterPro" id="IPR002403">
    <property type="entry name" value="Cyt_P450_E_grp-IV"/>
</dbReference>
<dbReference type="EMBL" id="JAQQWK010000014">
    <property type="protein sequence ID" value="KAK8016627.1"/>
    <property type="molecule type" value="Genomic_DNA"/>
</dbReference>
<dbReference type="PROSITE" id="PS00086">
    <property type="entry name" value="CYTOCHROME_P450"/>
    <property type="match status" value="1"/>
</dbReference>
<evidence type="ECO:0008006" key="10">
    <source>
        <dbReference type="Google" id="ProtNLM"/>
    </source>
</evidence>
<evidence type="ECO:0000313" key="9">
    <source>
        <dbReference type="Proteomes" id="UP001444661"/>
    </source>
</evidence>
<protein>
    <recommendedName>
        <fullName evidence="10">Cytochrome P450</fullName>
    </recommendedName>
</protein>
<evidence type="ECO:0000313" key="8">
    <source>
        <dbReference type="EMBL" id="KAK8016627.1"/>
    </source>
</evidence>
<comment type="caution">
    <text evidence="8">The sequence shown here is derived from an EMBL/GenBank/DDBJ whole genome shotgun (WGS) entry which is preliminary data.</text>
</comment>
<dbReference type="PRINTS" id="PR00465">
    <property type="entry name" value="EP450IV"/>
</dbReference>
<keyword evidence="6" id="KW-0349">Heme</keyword>
<evidence type="ECO:0000256" key="5">
    <source>
        <dbReference type="ARBA" id="ARBA00023033"/>
    </source>
</evidence>
<dbReference type="InterPro" id="IPR036396">
    <property type="entry name" value="Cyt_P450_sf"/>
</dbReference>
<organism evidence="8 9">
    <name type="scientific">Apiospora rasikravindrae</name>
    <dbReference type="NCBI Taxonomy" id="990691"/>
    <lineage>
        <taxon>Eukaryota</taxon>
        <taxon>Fungi</taxon>
        <taxon>Dikarya</taxon>
        <taxon>Ascomycota</taxon>
        <taxon>Pezizomycotina</taxon>
        <taxon>Sordariomycetes</taxon>
        <taxon>Xylariomycetidae</taxon>
        <taxon>Amphisphaeriales</taxon>
        <taxon>Apiosporaceae</taxon>
        <taxon>Apiospora</taxon>
    </lineage>
</organism>
<feature type="transmembrane region" description="Helical" evidence="7">
    <location>
        <begin position="22"/>
        <end position="43"/>
    </location>
</feature>
<dbReference type="InterPro" id="IPR017972">
    <property type="entry name" value="Cyt_P450_CS"/>
</dbReference>
<keyword evidence="7" id="KW-1133">Transmembrane helix</keyword>
<evidence type="ECO:0000256" key="2">
    <source>
        <dbReference type="ARBA" id="ARBA00010617"/>
    </source>
</evidence>
<keyword evidence="4 6" id="KW-0408">Iron</keyword>
<dbReference type="PANTHER" id="PTHR47582">
    <property type="entry name" value="P450, PUTATIVE (EUROFUNG)-RELATED"/>
    <property type="match status" value="1"/>
</dbReference>
<dbReference type="Proteomes" id="UP001444661">
    <property type="component" value="Unassembled WGS sequence"/>
</dbReference>
<keyword evidence="5 6" id="KW-0503">Monooxygenase</keyword>
<proteinExistence type="inferred from homology"/>
<keyword evidence="7" id="KW-0812">Transmembrane</keyword>
<accession>A0ABR1RP73</accession>
<gene>
    <name evidence="8" type="ORF">PG993_014816</name>
</gene>
<evidence type="ECO:0000256" key="1">
    <source>
        <dbReference type="ARBA" id="ARBA00001971"/>
    </source>
</evidence>
<dbReference type="SUPFAM" id="SSF48264">
    <property type="entry name" value="Cytochrome P450"/>
    <property type="match status" value="1"/>
</dbReference>
<sequence length="546" mass="60518">MANLAAPPSYVATLLAASNSDVLAMISYVVPLLAGLVAIHVLLHRVLWSTQDARELPPVDTEIPFLGALAHIAWQGLGYWDRHAWLPTFTLRVPFFRIYVVNSTKLIPIVQRHVNTISFSPIQVDMSARFMAVSKKTFEIISRDPMDNHGFVAGMSQTTHVGLSPGYKLDTLNQDSVQTLSGSMDKIAIKGARVNMREWIDKEITMATTEAIYGPLNPFRDHAVASIWLDYEGGLAPLLLSILPAVTARRPAKAREALVTAYEKYYAQGGHLQASAFIKHRCEFYLSRGVPFEDIARIEVGAAIGLISNTKPAAFWLLYHICSDPTLLESCRRELMSKAVPVDEGAELTVRTIDMTCVKSSCPILSSAFKETFRYHGISISIRQVVEDDVLDDTYLLKKGSYLLIPAAVQHRMKSVWGEDVDIFDHARFLRNNQSRPRPNPVAFRGFGGGSTLCPGRHFATTEILAFVVLAILRFDIRPQSGRWVMPAVGKSKPGIALHQPDQDLEVELVPRDGREVEWRVTFSGAGEPMRVSAEDGGAAVDCHNR</sequence>
<dbReference type="Gene3D" id="1.10.630.10">
    <property type="entry name" value="Cytochrome P450"/>
    <property type="match status" value="1"/>
</dbReference>
<name>A0ABR1RP73_9PEZI</name>
<dbReference type="InterPro" id="IPR001128">
    <property type="entry name" value="Cyt_P450"/>
</dbReference>
<comment type="cofactor">
    <cofactor evidence="1">
        <name>heme</name>
        <dbReference type="ChEBI" id="CHEBI:30413"/>
    </cofactor>
</comment>
<keyword evidence="7" id="KW-0472">Membrane</keyword>
<evidence type="ECO:0000256" key="6">
    <source>
        <dbReference type="RuleBase" id="RU000461"/>
    </source>
</evidence>
<evidence type="ECO:0000256" key="4">
    <source>
        <dbReference type="ARBA" id="ARBA00023004"/>
    </source>
</evidence>
<comment type="similarity">
    <text evidence="2 6">Belongs to the cytochrome P450 family.</text>
</comment>
<evidence type="ECO:0000256" key="7">
    <source>
        <dbReference type="SAM" id="Phobius"/>
    </source>
</evidence>
<dbReference type="InterPro" id="IPR053007">
    <property type="entry name" value="CYP450_monoxygenase_sec-met"/>
</dbReference>
<keyword evidence="3 6" id="KW-0479">Metal-binding</keyword>
<keyword evidence="6" id="KW-0560">Oxidoreductase</keyword>
<evidence type="ECO:0000256" key="3">
    <source>
        <dbReference type="ARBA" id="ARBA00022723"/>
    </source>
</evidence>
<reference evidence="8 9" key="1">
    <citation type="submission" date="2023-01" db="EMBL/GenBank/DDBJ databases">
        <title>Analysis of 21 Apiospora genomes using comparative genomics revels a genus with tremendous synthesis potential of carbohydrate active enzymes and secondary metabolites.</title>
        <authorList>
            <person name="Sorensen T."/>
        </authorList>
    </citation>
    <scope>NUCLEOTIDE SEQUENCE [LARGE SCALE GENOMIC DNA]</scope>
    <source>
        <strain evidence="8 9">CBS 33761</strain>
    </source>
</reference>